<evidence type="ECO:0000256" key="5">
    <source>
        <dbReference type="ARBA" id="ARBA00023128"/>
    </source>
</evidence>
<dbReference type="GO" id="GO:0005739">
    <property type="term" value="C:mitochondrion"/>
    <property type="evidence" value="ECO:0007669"/>
    <property type="project" value="UniProtKB-SubCell"/>
</dbReference>
<dbReference type="GO" id="GO:0005840">
    <property type="term" value="C:ribosome"/>
    <property type="evidence" value="ECO:0007669"/>
    <property type="project" value="UniProtKB-KW"/>
</dbReference>
<evidence type="ECO:0000256" key="7">
    <source>
        <dbReference type="ARBA" id="ARBA00024034"/>
    </source>
</evidence>
<evidence type="ECO:0000259" key="11">
    <source>
        <dbReference type="PROSITE" id="PS50137"/>
    </source>
</evidence>
<dbReference type="EMBL" id="UYRT01081245">
    <property type="protein sequence ID" value="VDN24142.1"/>
    <property type="molecule type" value="Genomic_DNA"/>
</dbReference>
<dbReference type="WBParaSite" id="GPUH_0001444101-mRNA-1">
    <property type="protein sequence ID" value="GPUH_0001444101-mRNA-1"/>
    <property type="gene ID" value="GPUH_0001444101"/>
</dbReference>
<accession>A0A183E0D1</accession>
<sequence>MLAGADPLISRSAYPNWNYDAEIYAFGHRIGAPETDKELLVRALTDNSFYRRADIADESTNAQPSRQDSYSSLADNEQLAEHGKVVSSYPLQHTSAAALIRNVVVVQLADLDMEEVFPLAEPLRVLQCFMSANGCDEVEPRLLHSAGEISAEPIFIAGIYANKKLIGKASVGAAALIRNVVVVQLADLDMEEVFPLAEPLRVLQCFMSANGGDEVEPRLLHSAGEISAEPIFIAGIYANKKLIGKGPGETKRIAADMAAMDALMRIWGVTADKKFPFGELESLDNQIDPFLKPHYSLQEICKPSLVLKFVDLDEQEPPLDVKEVALRYQKEVEAVIGKPLRRRLRHKFSRGTWGKRSFRYINKPKVYNIC</sequence>
<feature type="compositionally biased region" description="Polar residues" evidence="10">
    <location>
        <begin position="58"/>
        <end position="74"/>
    </location>
</feature>
<protein>
    <recommendedName>
        <fullName evidence="8">Large ribosomal subunit protein mL44</fullName>
    </recommendedName>
</protein>
<comment type="subcellular location">
    <subcellularLocation>
        <location evidence="1">Mitochondrion</location>
    </subcellularLocation>
</comment>
<keyword evidence="3" id="KW-0809">Transit peptide</keyword>
<name>A0A183E0D1_9BILA</name>
<evidence type="ECO:0000256" key="2">
    <source>
        <dbReference type="ARBA" id="ARBA00022884"/>
    </source>
</evidence>
<evidence type="ECO:0000313" key="14">
    <source>
        <dbReference type="WBParaSite" id="GPUH_0001444101-mRNA-1"/>
    </source>
</evidence>
<dbReference type="Pfam" id="PF22935">
    <property type="entry name" value="RM44_endonuclase"/>
    <property type="match status" value="1"/>
</dbReference>
<evidence type="ECO:0000256" key="1">
    <source>
        <dbReference type="ARBA" id="ARBA00004173"/>
    </source>
</evidence>
<evidence type="ECO:0000256" key="4">
    <source>
        <dbReference type="ARBA" id="ARBA00022980"/>
    </source>
</evidence>
<feature type="domain" description="DRBM" evidence="11">
    <location>
        <begin position="198"/>
        <end position="268"/>
    </location>
</feature>
<dbReference type="InterPro" id="IPR055189">
    <property type="entry name" value="RM44_endonuclase"/>
</dbReference>
<dbReference type="GO" id="GO:0006396">
    <property type="term" value="P:RNA processing"/>
    <property type="evidence" value="ECO:0007669"/>
    <property type="project" value="InterPro"/>
</dbReference>
<dbReference type="GO" id="GO:0003725">
    <property type="term" value="F:double-stranded RNA binding"/>
    <property type="evidence" value="ECO:0007669"/>
    <property type="project" value="InterPro"/>
</dbReference>
<keyword evidence="13" id="KW-1185">Reference proteome</keyword>
<evidence type="ECO:0000256" key="8">
    <source>
        <dbReference type="ARBA" id="ARBA00035187"/>
    </source>
</evidence>
<keyword evidence="4" id="KW-0689">Ribosomal protein</keyword>
<evidence type="ECO:0000256" key="3">
    <source>
        <dbReference type="ARBA" id="ARBA00022946"/>
    </source>
</evidence>
<feature type="region of interest" description="Disordered" evidence="10">
    <location>
        <begin position="55"/>
        <end position="74"/>
    </location>
</feature>
<evidence type="ECO:0000256" key="10">
    <source>
        <dbReference type="SAM" id="MobiDB-lite"/>
    </source>
</evidence>
<evidence type="ECO:0000256" key="6">
    <source>
        <dbReference type="ARBA" id="ARBA00023274"/>
    </source>
</evidence>
<dbReference type="GO" id="GO:0004525">
    <property type="term" value="F:ribonuclease III activity"/>
    <property type="evidence" value="ECO:0007669"/>
    <property type="project" value="InterPro"/>
</dbReference>
<dbReference type="SUPFAM" id="SSF54768">
    <property type="entry name" value="dsRNA-binding domain-like"/>
    <property type="match status" value="1"/>
</dbReference>
<dbReference type="OrthoDB" id="444135at2759"/>
<dbReference type="InterPro" id="IPR044444">
    <property type="entry name" value="Ribosomal_mL44_DSRM_metazoa"/>
</dbReference>
<dbReference type="Proteomes" id="UP000271098">
    <property type="component" value="Unassembled WGS sequence"/>
</dbReference>
<reference evidence="12 13" key="2">
    <citation type="submission" date="2018-11" db="EMBL/GenBank/DDBJ databases">
        <authorList>
            <consortium name="Pathogen Informatics"/>
        </authorList>
    </citation>
    <scope>NUCLEOTIDE SEQUENCE [LARGE SCALE GENOMIC DNA]</scope>
</reference>
<comment type="similarity">
    <text evidence="7">Belongs to the ribonuclease III family. Mitochondrion-specific ribosomal protein mL44 subfamily.</text>
</comment>
<evidence type="ECO:0000313" key="12">
    <source>
        <dbReference type="EMBL" id="VDN24142.1"/>
    </source>
</evidence>
<proteinExistence type="inferred from homology"/>
<dbReference type="InterPro" id="IPR014720">
    <property type="entry name" value="dsRBD_dom"/>
</dbReference>
<keyword evidence="5" id="KW-0496">Mitochondrion</keyword>
<keyword evidence="6" id="KW-0687">Ribonucleoprotein</keyword>
<dbReference type="Gene3D" id="3.30.160.20">
    <property type="match status" value="2"/>
</dbReference>
<dbReference type="GO" id="GO:1990904">
    <property type="term" value="C:ribonucleoprotein complex"/>
    <property type="evidence" value="ECO:0007669"/>
    <property type="project" value="UniProtKB-KW"/>
</dbReference>
<dbReference type="Pfam" id="PF22892">
    <property type="entry name" value="DSRM_MRPL44"/>
    <property type="match status" value="2"/>
</dbReference>
<organism evidence="14">
    <name type="scientific">Gongylonema pulchrum</name>
    <dbReference type="NCBI Taxonomy" id="637853"/>
    <lineage>
        <taxon>Eukaryota</taxon>
        <taxon>Metazoa</taxon>
        <taxon>Ecdysozoa</taxon>
        <taxon>Nematoda</taxon>
        <taxon>Chromadorea</taxon>
        <taxon>Rhabditida</taxon>
        <taxon>Spirurina</taxon>
        <taxon>Spiruromorpha</taxon>
        <taxon>Spiruroidea</taxon>
        <taxon>Gongylonematidae</taxon>
        <taxon>Gongylonema</taxon>
    </lineage>
</organism>
<reference evidence="14" key="1">
    <citation type="submission" date="2016-06" db="UniProtKB">
        <authorList>
            <consortium name="WormBaseParasite"/>
        </authorList>
    </citation>
    <scope>IDENTIFICATION</scope>
</reference>
<dbReference type="AlphaFoldDB" id="A0A183E0D1"/>
<dbReference type="InterPro" id="IPR036389">
    <property type="entry name" value="RNase_III_sf"/>
</dbReference>
<gene>
    <name evidence="12" type="ORF">GPUH_LOCUS14423</name>
</gene>
<dbReference type="PROSITE" id="PS50137">
    <property type="entry name" value="DS_RBD"/>
    <property type="match status" value="1"/>
</dbReference>
<evidence type="ECO:0000313" key="13">
    <source>
        <dbReference type="Proteomes" id="UP000271098"/>
    </source>
</evidence>
<evidence type="ECO:0000256" key="9">
    <source>
        <dbReference type="PROSITE-ProRule" id="PRU00266"/>
    </source>
</evidence>
<dbReference type="Gene3D" id="1.10.1520.10">
    <property type="entry name" value="Ribonuclease III domain"/>
    <property type="match status" value="1"/>
</dbReference>
<keyword evidence="2 9" id="KW-0694">RNA-binding</keyword>